<reference evidence="1" key="1">
    <citation type="submission" date="2014-06" db="EMBL/GenBank/DDBJ databases">
        <title>Key roles for freshwater Actinobacteria revealed by deep metagenomic sequencing.</title>
        <authorList>
            <person name="Ghai R."/>
            <person name="Mizuno C.M."/>
            <person name="Picazo A."/>
            <person name="Camacho A."/>
            <person name="Rodriguez-Valera F."/>
        </authorList>
    </citation>
    <scope>NUCLEOTIDE SEQUENCE</scope>
</reference>
<dbReference type="AlphaFoldDB" id="A0A094QRF2"/>
<organism evidence="1">
    <name type="scientific">freshwater metagenome</name>
    <dbReference type="NCBI Taxonomy" id="449393"/>
    <lineage>
        <taxon>unclassified sequences</taxon>
        <taxon>metagenomes</taxon>
        <taxon>ecological metagenomes</taxon>
    </lineage>
</organism>
<gene>
    <name evidence="1" type="ORF">GM51_10780</name>
</gene>
<sequence length="55" mass="5849">MVKGKIMGACGCGYTTDPEKNCNGTHKVVKAVKEDIIAKLEAEGFADAAEHLKVK</sequence>
<proteinExistence type="predicted"/>
<name>A0A094QRF2_9ZZZZ</name>
<protein>
    <submittedName>
        <fullName evidence="1">Uncharacterized protein</fullName>
    </submittedName>
</protein>
<accession>A0A094QRF2</accession>
<evidence type="ECO:0000313" key="1">
    <source>
        <dbReference type="EMBL" id="KGA17246.1"/>
    </source>
</evidence>
<dbReference type="EMBL" id="JNSL01000065">
    <property type="protein sequence ID" value="KGA17246.1"/>
    <property type="molecule type" value="Genomic_DNA"/>
</dbReference>
<comment type="caution">
    <text evidence="1">The sequence shown here is derived from an EMBL/GenBank/DDBJ whole genome shotgun (WGS) entry which is preliminary data.</text>
</comment>